<dbReference type="EMBL" id="JAAVLX010000005">
    <property type="protein sequence ID" value="NOJ41378.1"/>
    <property type="molecule type" value="Genomic_DNA"/>
</dbReference>
<reference evidence="1 2" key="1">
    <citation type="submission" date="2020-03" db="EMBL/GenBank/DDBJ databases">
        <title>Bradyrhizobium diversity isolated from nodules of Indigofera sp.</title>
        <authorList>
            <person name="Klepa M."/>
            <person name="Helene L."/>
            <person name="Hungria M."/>
        </authorList>
    </citation>
    <scope>NUCLEOTIDE SEQUENCE [LARGE SCALE GENOMIC DNA]</scope>
    <source>
        <strain evidence="1 2">WSM 1791</strain>
    </source>
</reference>
<sequence>MSEPGETLKKARANLVTMRQRWAEVLATPYERGKTEEAVTKLIELQEAIEAIDAAIAEASGKSSSTELRL</sequence>
<dbReference type="RefSeq" id="WP_171580636.1">
    <property type="nucleotide sequence ID" value="NZ_JAAVLX010000005.1"/>
</dbReference>
<comment type="caution">
    <text evidence="1">The sequence shown here is derived from an EMBL/GenBank/DDBJ whole genome shotgun (WGS) entry which is preliminary data.</text>
</comment>
<evidence type="ECO:0000313" key="1">
    <source>
        <dbReference type="EMBL" id="NOJ41378.1"/>
    </source>
</evidence>
<proteinExistence type="predicted"/>
<organism evidence="1 2">
    <name type="scientific">Bradyrhizobium australiense</name>
    <dbReference type="NCBI Taxonomy" id="2721161"/>
    <lineage>
        <taxon>Bacteria</taxon>
        <taxon>Pseudomonadati</taxon>
        <taxon>Pseudomonadota</taxon>
        <taxon>Alphaproteobacteria</taxon>
        <taxon>Hyphomicrobiales</taxon>
        <taxon>Nitrobacteraceae</taxon>
        <taxon>Bradyrhizobium</taxon>
    </lineage>
</organism>
<name>A0A7Y4GTL2_9BRAD</name>
<accession>A0A7Y4GTL2</accession>
<dbReference type="AlphaFoldDB" id="A0A7Y4GTL2"/>
<dbReference type="Proteomes" id="UP000544122">
    <property type="component" value="Unassembled WGS sequence"/>
</dbReference>
<evidence type="ECO:0000313" key="2">
    <source>
        <dbReference type="Proteomes" id="UP000544122"/>
    </source>
</evidence>
<gene>
    <name evidence="1" type="ORF">HCN58_17500</name>
</gene>
<protein>
    <submittedName>
        <fullName evidence="1">Uncharacterized protein</fullName>
    </submittedName>
</protein>
<keyword evidence="2" id="KW-1185">Reference proteome</keyword>